<keyword evidence="3" id="KW-1185">Reference proteome</keyword>
<accession>A0ABR3GHC7</accession>
<sequence>MSKRWRTQQPERRSDRQVSVRSKSGNPDNSGRRRRGEKRAVTKPRAPSCPGVLGGSSRRNGNIFNVSPCAELLLLTVATRSSSAVRVRPPLYRLPVALANLQSPDVHSEILHTTALALSSTPTHNLLAHLRDCRFPKSDAAAIQLHGTLLTLFA</sequence>
<feature type="compositionally biased region" description="Polar residues" evidence="1">
    <location>
        <begin position="19"/>
        <end position="29"/>
    </location>
</feature>
<protein>
    <submittedName>
        <fullName evidence="2">Uncharacterized protein</fullName>
    </submittedName>
</protein>
<organism evidence="2 3">
    <name type="scientific">Discina gigas</name>
    <dbReference type="NCBI Taxonomy" id="1032678"/>
    <lineage>
        <taxon>Eukaryota</taxon>
        <taxon>Fungi</taxon>
        <taxon>Dikarya</taxon>
        <taxon>Ascomycota</taxon>
        <taxon>Pezizomycotina</taxon>
        <taxon>Pezizomycetes</taxon>
        <taxon>Pezizales</taxon>
        <taxon>Discinaceae</taxon>
        <taxon>Discina</taxon>
    </lineage>
</organism>
<feature type="region of interest" description="Disordered" evidence="1">
    <location>
        <begin position="1"/>
        <end position="54"/>
    </location>
</feature>
<reference evidence="2 3" key="1">
    <citation type="submission" date="2024-02" db="EMBL/GenBank/DDBJ databases">
        <title>Discinaceae phylogenomics.</title>
        <authorList>
            <person name="Dirks A.C."/>
            <person name="James T.Y."/>
        </authorList>
    </citation>
    <scope>NUCLEOTIDE SEQUENCE [LARGE SCALE GENOMIC DNA]</scope>
    <source>
        <strain evidence="2 3">ACD0624</strain>
    </source>
</reference>
<name>A0ABR3GHC7_9PEZI</name>
<gene>
    <name evidence="2" type="ORF">Q9L58_005809</name>
</gene>
<feature type="compositionally biased region" description="Basic and acidic residues" evidence="1">
    <location>
        <begin position="9"/>
        <end position="18"/>
    </location>
</feature>
<evidence type="ECO:0000313" key="3">
    <source>
        <dbReference type="Proteomes" id="UP001447188"/>
    </source>
</evidence>
<evidence type="ECO:0000256" key="1">
    <source>
        <dbReference type="SAM" id="MobiDB-lite"/>
    </source>
</evidence>
<dbReference type="Proteomes" id="UP001447188">
    <property type="component" value="Unassembled WGS sequence"/>
</dbReference>
<dbReference type="EMBL" id="JBBBZM010000074">
    <property type="protein sequence ID" value="KAL0635243.1"/>
    <property type="molecule type" value="Genomic_DNA"/>
</dbReference>
<evidence type="ECO:0000313" key="2">
    <source>
        <dbReference type="EMBL" id="KAL0635243.1"/>
    </source>
</evidence>
<proteinExistence type="predicted"/>
<comment type="caution">
    <text evidence="2">The sequence shown here is derived from an EMBL/GenBank/DDBJ whole genome shotgun (WGS) entry which is preliminary data.</text>
</comment>